<accession>A0ABT9ZZW7</accession>
<dbReference type="InterPro" id="IPR036008">
    <property type="entry name" value="Aconitase_4Fe-4S_dom"/>
</dbReference>
<sequence length="38" mass="4570">MGKTLYEKIWERHVVHEEEDQPAILYIDLHLIHEVTSP</sequence>
<evidence type="ECO:0000313" key="1">
    <source>
        <dbReference type="EMBL" id="MDQ0256302.1"/>
    </source>
</evidence>
<gene>
    <name evidence="1" type="ORF">J2S74_003722</name>
</gene>
<proteinExistence type="predicted"/>
<evidence type="ECO:0000313" key="2">
    <source>
        <dbReference type="Proteomes" id="UP001230005"/>
    </source>
</evidence>
<comment type="caution">
    <text evidence="1">The sequence shown here is derived from an EMBL/GenBank/DDBJ whole genome shotgun (WGS) entry which is preliminary data.</text>
</comment>
<reference evidence="1 2" key="1">
    <citation type="submission" date="2023-07" db="EMBL/GenBank/DDBJ databases">
        <title>Genomic Encyclopedia of Type Strains, Phase IV (KMG-IV): sequencing the most valuable type-strain genomes for metagenomic binning, comparative biology and taxonomic classification.</title>
        <authorList>
            <person name="Goeker M."/>
        </authorList>
    </citation>
    <scope>NUCLEOTIDE SEQUENCE [LARGE SCALE GENOMIC DNA]</scope>
    <source>
        <strain evidence="1 2">DSM 9768</strain>
    </source>
</reference>
<name>A0ABT9ZZW7_9BACI</name>
<protein>
    <submittedName>
        <fullName evidence="1">Homoaconitase/3-isopropylmalate dehydratase large subunit</fullName>
    </submittedName>
</protein>
<keyword evidence="2" id="KW-1185">Reference proteome</keyword>
<dbReference type="EMBL" id="JAUSUG010000016">
    <property type="protein sequence ID" value="MDQ0256302.1"/>
    <property type="molecule type" value="Genomic_DNA"/>
</dbReference>
<dbReference type="Proteomes" id="UP001230005">
    <property type="component" value="Unassembled WGS sequence"/>
</dbReference>
<dbReference type="SUPFAM" id="SSF53732">
    <property type="entry name" value="Aconitase iron-sulfur domain"/>
    <property type="match status" value="1"/>
</dbReference>
<organism evidence="1 2">
    <name type="scientific">Evansella vedderi</name>
    <dbReference type="NCBI Taxonomy" id="38282"/>
    <lineage>
        <taxon>Bacteria</taxon>
        <taxon>Bacillati</taxon>
        <taxon>Bacillota</taxon>
        <taxon>Bacilli</taxon>
        <taxon>Bacillales</taxon>
        <taxon>Bacillaceae</taxon>
        <taxon>Evansella</taxon>
    </lineage>
</organism>